<dbReference type="InterPro" id="IPR001878">
    <property type="entry name" value="Znf_CCHC"/>
</dbReference>
<evidence type="ECO:0000313" key="4">
    <source>
        <dbReference type="EMBL" id="KAF9509178.1"/>
    </source>
</evidence>
<keyword evidence="5" id="KW-1185">Reference proteome</keyword>
<keyword evidence="2" id="KW-0863">Zinc-finger</keyword>
<proteinExistence type="predicted"/>
<reference evidence="4" key="1">
    <citation type="journal article" date="2020" name="Nat. Commun.">
        <title>Large-scale genome sequencing of mycorrhizal fungi provides insights into the early evolution of symbiotic traits.</title>
        <authorList>
            <person name="Miyauchi S."/>
            <person name="Kiss E."/>
            <person name="Kuo A."/>
            <person name="Drula E."/>
            <person name="Kohler A."/>
            <person name="Sanchez-Garcia M."/>
            <person name="Morin E."/>
            <person name="Andreopoulos B."/>
            <person name="Barry K.W."/>
            <person name="Bonito G."/>
            <person name="Buee M."/>
            <person name="Carver A."/>
            <person name="Chen C."/>
            <person name="Cichocki N."/>
            <person name="Clum A."/>
            <person name="Culley D."/>
            <person name="Crous P.W."/>
            <person name="Fauchery L."/>
            <person name="Girlanda M."/>
            <person name="Hayes R.D."/>
            <person name="Keri Z."/>
            <person name="LaButti K."/>
            <person name="Lipzen A."/>
            <person name="Lombard V."/>
            <person name="Magnuson J."/>
            <person name="Maillard F."/>
            <person name="Murat C."/>
            <person name="Nolan M."/>
            <person name="Ohm R.A."/>
            <person name="Pangilinan J."/>
            <person name="Pereira M.F."/>
            <person name="Perotto S."/>
            <person name="Peter M."/>
            <person name="Pfister S."/>
            <person name="Riley R."/>
            <person name="Sitrit Y."/>
            <person name="Stielow J.B."/>
            <person name="Szollosi G."/>
            <person name="Zifcakova L."/>
            <person name="Stursova M."/>
            <person name="Spatafora J.W."/>
            <person name="Tedersoo L."/>
            <person name="Vaario L.M."/>
            <person name="Yamada A."/>
            <person name="Yan M."/>
            <person name="Wang P."/>
            <person name="Xu J."/>
            <person name="Bruns T."/>
            <person name="Baldrian P."/>
            <person name="Vilgalys R."/>
            <person name="Dunand C."/>
            <person name="Henrissat B."/>
            <person name="Grigoriev I.V."/>
            <person name="Hibbett D."/>
            <person name="Nagy L.G."/>
            <person name="Martin F.M."/>
        </authorList>
    </citation>
    <scope>NUCLEOTIDE SEQUENCE</scope>
    <source>
        <strain evidence="4">UP504</strain>
    </source>
</reference>
<gene>
    <name evidence="4" type="ORF">BS47DRAFT_1365449</name>
</gene>
<keyword evidence="1" id="KW-0507">mRNA processing</keyword>
<dbReference type="AlphaFoldDB" id="A0A9P6ANW0"/>
<dbReference type="InterPro" id="IPR036875">
    <property type="entry name" value="Znf_CCHC_sf"/>
</dbReference>
<organism evidence="4 5">
    <name type="scientific">Hydnum rufescens UP504</name>
    <dbReference type="NCBI Taxonomy" id="1448309"/>
    <lineage>
        <taxon>Eukaryota</taxon>
        <taxon>Fungi</taxon>
        <taxon>Dikarya</taxon>
        <taxon>Basidiomycota</taxon>
        <taxon>Agaricomycotina</taxon>
        <taxon>Agaricomycetes</taxon>
        <taxon>Cantharellales</taxon>
        <taxon>Hydnaceae</taxon>
        <taxon>Hydnum</taxon>
    </lineage>
</organism>
<evidence type="ECO:0000256" key="1">
    <source>
        <dbReference type="ARBA" id="ARBA00022664"/>
    </source>
</evidence>
<dbReference type="PROSITE" id="PS50158">
    <property type="entry name" value="ZF_CCHC"/>
    <property type="match status" value="1"/>
</dbReference>
<dbReference type="OrthoDB" id="427960at2759"/>
<keyword evidence="2" id="KW-0479">Metal-binding</keyword>
<evidence type="ECO:0000259" key="3">
    <source>
        <dbReference type="PROSITE" id="PS50158"/>
    </source>
</evidence>
<comment type="caution">
    <text evidence="4">The sequence shown here is derived from an EMBL/GenBank/DDBJ whole genome shotgun (WGS) entry which is preliminary data.</text>
</comment>
<evidence type="ECO:0000256" key="2">
    <source>
        <dbReference type="PROSITE-ProRule" id="PRU00047"/>
    </source>
</evidence>
<dbReference type="Proteomes" id="UP000886523">
    <property type="component" value="Unassembled WGS sequence"/>
</dbReference>
<accession>A0A9P6ANW0</accession>
<dbReference type="SUPFAM" id="SSF57756">
    <property type="entry name" value="Retrovirus zinc finger-like domains"/>
    <property type="match status" value="1"/>
</dbReference>
<sequence length="277" mass="31032">MDDLVEKIGHLTIVISWYKAERIGKPPVKTTSPIQCFMCGEYGHLLKDCLEMKAFITKKVAHIFDLTKDMMMPAKLGHITSDNASANDAAMKELEGLLTVAGVDDWDALENRVHCMSHTINLTQGAFIKGLSTAIPGASFNTDIGTPKDDEGDIINLITSMDEADSTNPFPTRSLLFKIYAFIVKCCQDVGTKELELIMRLILYSNNSQWEAMSQQPWFSPLAPAIMAGTKLMTKYYNLSDHSLVVVVSSLLDPHMKDLYIREEWEDICVEQALEKF</sequence>
<protein>
    <recommendedName>
        <fullName evidence="3">CCHC-type domain-containing protein</fullName>
    </recommendedName>
</protein>
<name>A0A9P6ANW0_9AGAM</name>
<keyword evidence="2" id="KW-0862">Zinc</keyword>
<evidence type="ECO:0000313" key="5">
    <source>
        <dbReference type="Proteomes" id="UP000886523"/>
    </source>
</evidence>
<dbReference type="Gene3D" id="4.10.60.10">
    <property type="entry name" value="Zinc finger, CCHC-type"/>
    <property type="match status" value="1"/>
</dbReference>
<dbReference type="EMBL" id="MU129041">
    <property type="protein sequence ID" value="KAF9509178.1"/>
    <property type="molecule type" value="Genomic_DNA"/>
</dbReference>
<feature type="domain" description="CCHC-type" evidence="3">
    <location>
        <begin position="36"/>
        <end position="49"/>
    </location>
</feature>
<dbReference type="GO" id="GO:0008270">
    <property type="term" value="F:zinc ion binding"/>
    <property type="evidence" value="ECO:0007669"/>
    <property type="project" value="UniProtKB-KW"/>
</dbReference>
<dbReference type="GO" id="GO:0006397">
    <property type="term" value="P:mRNA processing"/>
    <property type="evidence" value="ECO:0007669"/>
    <property type="project" value="UniProtKB-KW"/>
</dbReference>
<dbReference type="GO" id="GO:0003676">
    <property type="term" value="F:nucleic acid binding"/>
    <property type="evidence" value="ECO:0007669"/>
    <property type="project" value="InterPro"/>
</dbReference>